<organism evidence="2 3">
    <name type="scientific">Aedes albopictus</name>
    <name type="common">Asian tiger mosquito</name>
    <name type="synonym">Stegomyia albopicta</name>
    <dbReference type="NCBI Taxonomy" id="7160"/>
    <lineage>
        <taxon>Eukaryota</taxon>
        <taxon>Metazoa</taxon>
        <taxon>Ecdysozoa</taxon>
        <taxon>Arthropoda</taxon>
        <taxon>Hexapoda</taxon>
        <taxon>Insecta</taxon>
        <taxon>Pterygota</taxon>
        <taxon>Neoptera</taxon>
        <taxon>Endopterygota</taxon>
        <taxon>Diptera</taxon>
        <taxon>Nematocera</taxon>
        <taxon>Culicoidea</taxon>
        <taxon>Culicidae</taxon>
        <taxon>Culicinae</taxon>
        <taxon>Aedini</taxon>
        <taxon>Aedes</taxon>
        <taxon>Stegomyia</taxon>
    </lineage>
</organism>
<feature type="compositionally biased region" description="Polar residues" evidence="1">
    <location>
        <begin position="409"/>
        <end position="424"/>
    </location>
</feature>
<feature type="compositionally biased region" description="Low complexity" evidence="1">
    <location>
        <begin position="10"/>
        <end position="21"/>
    </location>
</feature>
<feature type="region of interest" description="Disordered" evidence="1">
    <location>
        <begin position="1"/>
        <end position="21"/>
    </location>
</feature>
<proteinExistence type="predicted"/>
<sequence>MAPDPPSFDSGGNNSGSSTNTTRQYQTYEYNHSDVAPFRVIVQLNDDDGGQLRANKLSLGKVLSRVEEYKQDITNMRALGRNKVLVFLRSFQTANKLQSDKLLRSNNYKAYIPRSFVSVTGVVAGVPTDMTIDEIQDNIACQYPILAINRLHRYVSGRKMEAHRISITFRASTLPAEVRLFCCINSVRPFVNKPVLCLNCLRYNHATDSCRSKKRYPNCTQQHEGLEQGDCPNKAKCLYCKEEPNHRTSDEQCAERQRQRNIKMIMAKSTLTYMEAKEQFPIFTENRYNLLENAEEFPTLPTTFAKMTAGHYKTKSTQQYRPQKPKRPNEDVIIADQVQVFAEPKKKKVNAEKETEKNGVALFNTYKASDFERFVQRIEEQRKQQQSHGYERGLERGTMEYAEEEGATGMTNSPRSCNTATNVTRHGRIRSRSPDNRI</sequence>
<feature type="region of interest" description="Disordered" evidence="1">
    <location>
        <begin position="403"/>
        <end position="438"/>
    </location>
</feature>
<evidence type="ECO:0000313" key="3">
    <source>
        <dbReference type="Proteomes" id="UP000069940"/>
    </source>
</evidence>
<keyword evidence="3" id="KW-1185">Reference proteome</keyword>
<evidence type="ECO:0000313" key="2">
    <source>
        <dbReference type="EnsemblMetazoa" id="AALFPA23_016160.P23549"/>
    </source>
</evidence>
<evidence type="ECO:0000256" key="1">
    <source>
        <dbReference type="SAM" id="MobiDB-lite"/>
    </source>
</evidence>
<dbReference type="Proteomes" id="UP000069940">
    <property type="component" value="Unassembled WGS sequence"/>
</dbReference>
<name>A0ABM1Z8S5_AEDAL</name>
<protein>
    <recommendedName>
        <fullName evidence="4">Pre-C2HC domain-containing protein</fullName>
    </recommendedName>
</protein>
<accession>A0ABM1Z8S5</accession>
<reference evidence="3" key="1">
    <citation type="journal article" date="2015" name="Proc. Natl. Acad. Sci. U.S.A.">
        <title>Genome sequence of the Asian Tiger mosquito, Aedes albopictus, reveals insights into its biology, genetics, and evolution.</title>
        <authorList>
            <person name="Chen X.G."/>
            <person name="Jiang X."/>
            <person name="Gu J."/>
            <person name="Xu M."/>
            <person name="Wu Y."/>
            <person name="Deng Y."/>
            <person name="Zhang C."/>
            <person name="Bonizzoni M."/>
            <person name="Dermauw W."/>
            <person name="Vontas J."/>
            <person name="Armbruster P."/>
            <person name="Huang X."/>
            <person name="Yang Y."/>
            <person name="Zhang H."/>
            <person name="He W."/>
            <person name="Peng H."/>
            <person name="Liu Y."/>
            <person name="Wu K."/>
            <person name="Chen J."/>
            <person name="Lirakis M."/>
            <person name="Topalis P."/>
            <person name="Van Leeuwen T."/>
            <person name="Hall A.B."/>
            <person name="Jiang X."/>
            <person name="Thorpe C."/>
            <person name="Mueller R.L."/>
            <person name="Sun C."/>
            <person name="Waterhouse R.M."/>
            <person name="Yan G."/>
            <person name="Tu Z.J."/>
            <person name="Fang X."/>
            <person name="James A.A."/>
        </authorList>
    </citation>
    <scope>NUCLEOTIDE SEQUENCE [LARGE SCALE GENOMIC DNA]</scope>
    <source>
        <strain evidence="3">Foshan</strain>
    </source>
</reference>
<evidence type="ECO:0008006" key="4">
    <source>
        <dbReference type="Google" id="ProtNLM"/>
    </source>
</evidence>
<dbReference type="GeneID" id="134288437"/>
<reference evidence="2" key="2">
    <citation type="submission" date="2025-05" db="UniProtKB">
        <authorList>
            <consortium name="EnsemblMetazoa"/>
        </authorList>
    </citation>
    <scope>IDENTIFICATION</scope>
    <source>
        <strain evidence="2">Foshan</strain>
    </source>
</reference>
<dbReference type="RefSeq" id="XP_062709296.1">
    <property type="nucleotide sequence ID" value="XM_062853312.1"/>
</dbReference>
<dbReference type="EnsemblMetazoa" id="AALFPA23_016160.R23549">
    <property type="protein sequence ID" value="AALFPA23_016160.P23549"/>
    <property type="gene ID" value="AALFPA23_016160"/>
</dbReference>